<evidence type="ECO:0000259" key="1">
    <source>
        <dbReference type="Pfam" id="PF11845"/>
    </source>
</evidence>
<dbReference type="EMBL" id="VWSF01000009">
    <property type="protein sequence ID" value="KAA5545034.1"/>
    <property type="molecule type" value="Genomic_DNA"/>
</dbReference>
<dbReference type="RefSeq" id="WP_150088917.1">
    <property type="nucleotide sequence ID" value="NZ_VWSF01000009.1"/>
</dbReference>
<reference evidence="2 3" key="1">
    <citation type="submission" date="2019-09" db="EMBL/GenBank/DDBJ databases">
        <title>Genome sequence and assembly of Adhaeribacter sp.</title>
        <authorList>
            <person name="Chhetri G."/>
        </authorList>
    </citation>
    <scope>NUCLEOTIDE SEQUENCE [LARGE SCALE GENOMIC DNA]</scope>
    <source>
        <strain evidence="2 3">DK36</strain>
    </source>
</reference>
<accession>A0A5M6DBV6</accession>
<evidence type="ECO:0000313" key="3">
    <source>
        <dbReference type="Proteomes" id="UP000323426"/>
    </source>
</evidence>
<dbReference type="Proteomes" id="UP000323426">
    <property type="component" value="Unassembled WGS sequence"/>
</dbReference>
<dbReference type="AlphaFoldDB" id="A0A5M6DBV6"/>
<dbReference type="Pfam" id="PF11845">
    <property type="entry name" value="Tll0287-like"/>
    <property type="match status" value="1"/>
</dbReference>
<organism evidence="2 3">
    <name type="scientific">Adhaeribacter rhizoryzae</name>
    <dbReference type="NCBI Taxonomy" id="2607907"/>
    <lineage>
        <taxon>Bacteria</taxon>
        <taxon>Pseudomonadati</taxon>
        <taxon>Bacteroidota</taxon>
        <taxon>Cytophagia</taxon>
        <taxon>Cytophagales</taxon>
        <taxon>Hymenobacteraceae</taxon>
        <taxon>Adhaeribacter</taxon>
    </lineage>
</organism>
<comment type="caution">
    <text evidence="2">The sequence shown here is derived from an EMBL/GenBank/DDBJ whole genome shotgun (WGS) entry which is preliminary data.</text>
</comment>
<protein>
    <submittedName>
        <fullName evidence="2">DUF3365 domain-containing protein</fullName>
    </submittedName>
</protein>
<feature type="domain" description="Tll0287-like" evidence="1">
    <location>
        <begin position="121"/>
        <end position="189"/>
    </location>
</feature>
<evidence type="ECO:0000313" key="2">
    <source>
        <dbReference type="EMBL" id="KAA5545034.1"/>
    </source>
</evidence>
<gene>
    <name evidence="2" type="ORF">F0145_13345</name>
</gene>
<name>A0A5M6DBV6_9BACT</name>
<proteinExistence type="predicted"/>
<keyword evidence="3" id="KW-1185">Reference proteome</keyword>
<sequence>MRKIIWAAAIFLALLLGFLLFYRPEPLTVRKQLEAEAEMHKVKRITPAQVEAQARHIGDSLVNIADSLLHVRLTAAFEAGGTVAALKNYPPQQYPEVQAIAQKYNITVARTGQKLPVNSPDSAQVKTSGQTEILYTKGVFINQAACLKCHGTVGQEVAPATLAELQQSSPGFKAVGFKANAAIGSWQIKLKRQTILESLSRRSRRSLQMQ</sequence>
<dbReference type="InterPro" id="IPR021796">
    <property type="entry name" value="Tll0287-like_dom"/>
</dbReference>